<feature type="region of interest" description="Disordered" evidence="1">
    <location>
        <begin position="1"/>
        <end position="181"/>
    </location>
</feature>
<evidence type="ECO:0000313" key="3">
    <source>
        <dbReference type="EMBL" id="MDR6143249.1"/>
    </source>
</evidence>
<feature type="transmembrane region" description="Helical" evidence="2">
    <location>
        <begin position="186"/>
        <end position="209"/>
    </location>
</feature>
<dbReference type="Proteomes" id="UP001249291">
    <property type="component" value="Unassembled WGS sequence"/>
</dbReference>
<feature type="compositionally biased region" description="Polar residues" evidence="1">
    <location>
        <begin position="116"/>
        <end position="128"/>
    </location>
</feature>
<evidence type="ECO:0008006" key="5">
    <source>
        <dbReference type="Google" id="ProtNLM"/>
    </source>
</evidence>
<gene>
    <name evidence="3" type="ORF">QE375_002803</name>
</gene>
<reference evidence="3 4" key="1">
    <citation type="submission" date="2023-08" db="EMBL/GenBank/DDBJ databases">
        <title>Functional and genomic diversity of the sorghum phyllosphere microbiome.</title>
        <authorList>
            <person name="Shade A."/>
        </authorList>
    </citation>
    <scope>NUCLEOTIDE SEQUENCE [LARGE SCALE GENOMIC DNA]</scope>
    <source>
        <strain evidence="3 4">SORGH_AS_0445</strain>
    </source>
</reference>
<feature type="compositionally biased region" description="Basic and acidic residues" evidence="1">
    <location>
        <begin position="1"/>
        <end position="27"/>
    </location>
</feature>
<evidence type="ECO:0000313" key="4">
    <source>
        <dbReference type="Proteomes" id="UP001249291"/>
    </source>
</evidence>
<organism evidence="3 4">
    <name type="scientific">Microbacterium foliorum</name>
    <dbReference type="NCBI Taxonomy" id="104336"/>
    <lineage>
        <taxon>Bacteria</taxon>
        <taxon>Bacillati</taxon>
        <taxon>Actinomycetota</taxon>
        <taxon>Actinomycetes</taxon>
        <taxon>Micrococcales</taxon>
        <taxon>Microbacteriaceae</taxon>
        <taxon>Microbacterium</taxon>
    </lineage>
</organism>
<keyword evidence="2" id="KW-1133">Transmembrane helix</keyword>
<comment type="caution">
    <text evidence="3">The sequence shown here is derived from an EMBL/GenBank/DDBJ whole genome shotgun (WGS) entry which is preliminary data.</text>
</comment>
<dbReference type="EMBL" id="JAVIZQ010000001">
    <property type="protein sequence ID" value="MDR6143249.1"/>
    <property type="molecule type" value="Genomic_DNA"/>
</dbReference>
<sequence>MSTDDERRDEPAVPRTRAELRAAREAEAAAASRASNEDGGADRDETPPQSTPRFVSPAARSTTSEEAASPRSSSEDGGADRDETPPATGPRAVSPVARSTGDERPMRSTFVPPDAESTTTLAAHSSTDYAPPAPEKPKAEKKPKPAKAPKPAKQPKAPKPAKQPKPEKAAKAPAPEKSAPSSDRRFLLALGAVMAILVLVGAGLGVVSLTQGPRITEVQVNPTEAIEASGSRVILTANQSLAAIDESQVTVEPAVPFTLDAAGRGIGIRFTVPLDDDTEYTVKVADAVGAGGGPSATLSTSFSTPASNIFLLRRDADGDDQIFRTDLTGEKAQPVFAADRINDFRATSSQLVVSVEEDEGAKLLVMDRDGQNPRELELPGVGYVGAIQVSDRGGLVGYSYSDKELSDTEGRASVLVTQSLSGDDEPVVTEVGDKEANIFVWQFVPDSAAVLFIDFDGALSLVDRTTDAGVQSLGLATTIQGISRGTYTAIVERLDGSVVELNLTDGSEVPLEASTPDFGSAITITPFPGGTLRHVVSRDENGLPIGQAVIRVDEEGAATPLVEVDSTDSILQACASPSGQYAAVVIAPDLADNPYDQMLLPLPENLETHLLDLRTGDEIVALTGFDASWCQTAPQF</sequence>
<protein>
    <recommendedName>
        <fullName evidence="5">SbsA Ig-like domain-containing protein</fullName>
    </recommendedName>
</protein>
<proteinExistence type="predicted"/>
<name>A0ABU1HVC9_9MICO</name>
<keyword evidence="2" id="KW-0812">Transmembrane</keyword>
<dbReference type="SUPFAM" id="SSF82171">
    <property type="entry name" value="DPP6 N-terminal domain-like"/>
    <property type="match status" value="1"/>
</dbReference>
<keyword evidence="4" id="KW-1185">Reference proteome</keyword>
<accession>A0ABU1HVC9</accession>
<evidence type="ECO:0000256" key="1">
    <source>
        <dbReference type="SAM" id="MobiDB-lite"/>
    </source>
</evidence>
<keyword evidence="2" id="KW-0472">Membrane</keyword>
<evidence type="ECO:0000256" key="2">
    <source>
        <dbReference type="SAM" id="Phobius"/>
    </source>
</evidence>
<feature type="compositionally biased region" description="Low complexity" evidence="1">
    <location>
        <begin position="56"/>
        <end position="72"/>
    </location>
</feature>
<dbReference type="RefSeq" id="WP_309692095.1">
    <property type="nucleotide sequence ID" value="NZ_JAVIZQ010000001.1"/>
</dbReference>